<dbReference type="OrthoDB" id="5937621at2"/>
<evidence type="ECO:0000256" key="1">
    <source>
        <dbReference type="ARBA" id="ARBA00022729"/>
    </source>
</evidence>
<evidence type="ECO:0000259" key="2">
    <source>
        <dbReference type="Pfam" id="PF10091"/>
    </source>
</evidence>
<name>A0A364Y1T7_9BACT</name>
<protein>
    <submittedName>
        <fullName evidence="5">Beta-glucosidase</fullName>
    </submittedName>
</protein>
<feature type="domain" description="Glycoamylase-like" evidence="2">
    <location>
        <begin position="322"/>
        <end position="535"/>
    </location>
</feature>
<dbReference type="Pfam" id="PF11329">
    <property type="entry name" value="DUF3131"/>
    <property type="match status" value="1"/>
</dbReference>
<gene>
    <name evidence="5" type="ORF">DQQ10_13880</name>
</gene>
<dbReference type="RefSeq" id="WP_112747474.1">
    <property type="nucleotide sequence ID" value="NZ_QMFY01000006.1"/>
</dbReference>
<dbReference type="InterPro" id="IPR032812">
    <property type="entry name" value="SbsA_Ig"/>
</dbReference>
<keyword evidence="6" id="KW-1185">Reference proteome</keyword>
<dbReference type="AlphaFoldDB" id="A0A364Y1T7"/>
<evidence type="ECO:0000259" key="4">
    <source>
        <dbReference type="Pfam" id="PF13205"/>
    </source>
</evidence>
<dbReference type="Pfam" id="PF13205">
    <property type="entry name" value="Big_5"/>
    <property type="match status" value="1"/>
</dbReference>
<keyword evidence="1" id="KW-0732">Signal</keyword>
<feature type="domain" description="SbsA Ig-like" evidence="4">
    <location>
        <begin position="54"/>
        <end position="125"/>
    </location>
</feature>
<dbReference type="Proteomes" id="UP000251889">
    <property type="component" value="Unassembled WGS sequence"/>
</dbReference>
<evidence type="ECO:0000313" key="6">
    <source>
        <dbReference type="Proteomes" id="UP000251889"/>
    </source>
</evidence>
<organism evidence="5 6">
    <name type="scientific">Pseudochryseolinea flava</name>
    <dbReference type="NCBI Taxonomy" id="2059302"/>
    <lineage>
        <taxon>Bacteria</taxon>
        <taxon>Pseudomonadati</taxon>
        <taxon>Bacteroidota</taxon>
        <taxon>Cytophagia</taxon>
        <taxon>Cytophagales</taxon>
        <taxon>Fulvivirgaceae</taxon>
        <taxon>Pseudochryseolinea</taxon>
    </lineage>
</organism>
<dbReference type="InterPro" id="IPR021478">
    <property type="entry name" value="DUF3131"/>
</dbReference>
<feature type="domain" description="DUF3131" evidence="3">
    <location>
        <begin position="162"/>
        <end position="246"/>
    </location>
</feature>
<sequence>MKLVTYLIAVISLLVVFVSCKDNDDTEPPIPRNFALTNISLDGRPLSFVYASTSIQPEIKLSFDAPIDHESALANITMGRGTGPLALNITFEKGDSTIVIKPVKPLNYLTTYSLFVSTALASQKEQLYGSTIDIKVVTTYDPADKFPSISDDALFDLVQEKTFRYFWDFAHPASGMARERNSSGNTVTTGGSGFGLMAIIVGIEREIITRAEGVERLDKILAFLETADRFHGAWPHWVDGQTGKVIPFSANDNGGDLVETSLLVQGLIAFRQYLHPENENEQALIDRINVLWKGVEWDWYTKGNEKVLYWHWSPDKAWSMNLQIRGANECLITYVLAAASPEHSIDADVYTEGYARNGNIRNGKKFYDITLPIGSDYGGPLFFTHYSFLGLNPKNLKDQFADYWEQNVNHSKINYAYCVDNPKNYAGYGEDCWGLTASDNYNGYSAHSPTNDLSVISPTAALSSFPYTPEESMRAMKFFYYKLGDKLFDDYGFYDAFSLERGWIANSYLAIDQGPIIVMIENHRTQLLWNLFMSAPEVQAGLTKLGFTY</sequence>
<dbReference type="InterPro" id="IPR019282">
    <property type="entry name" value="Glycoamylase-like_cons_dom"/>
</dbReference>
<dbReference type="Gene3D" id="1.50.10.140">
    <property type="match status" value="1"/>
</dbReference>
<accession>A0A364Y1T7</accession>
<evidence type="ECO:0000313" key="5">
    <source>
        <dbReference type="EMBL" id="RAW00674.1"/>
    </source>
</evidence>
<reference evidence="5 6" key="1">
    <citation type="submission" date="2018-06" db="EMBL/GenBank/DDBJ databases">
        <title>Chryseolinea flavus sp. nov., a member of the phylum Bacteroidetes isolated from soil.</title>
        <authorList>
            <person name="Li Y."/>
            <person name="Wang J."/>
        </authorList>
    </citation>
    <scope>NUCLEOTIDE SEQUENCE [LARGE SCALE GENOMIC DNA]</scope>
    <source>
        <strain evidence="5 6">SDU1-6</strain>
    </source>
</reference>
<dbReference type="Pfam" id="PF10091">
    <property type="entry name" value="Glycoamylase"/>
    <property type="match status" value="1"/>
</dbReference>
<dbReference type="PROSITE" id="PS51257">
    <property type="entry name" value="PROKAR_LIPOPROTEIN"/>
    <property type="match status" value="1"/>
</dbReference>
<dbReference type="EMBL" id="QMFY01000006">
    <property type="protein sequence ID" value="RAW00674.1"/>
    <property type="molecule type" value="Genomic_DNA"/>
</dbReference>
<comment type="caution">
    <text evidence="5">The sequence shown here is derived from an EMBL/GenBank/DDBJ whole genome shotgun (WGS) entry which is preliminary data.</text>
</comment>
<evidence type="ECO:0000259" key="3">
    <source>
        <dbReference type="Pfam" id="PF11329"/>
    </source>
</evidence>
<proteinExistence type="predicted"/>